<reference evidence="5" key="2">
    <citation type="journal article" date="2023" name="Plants (Basel)">
        <title>Annotation of the Turnera subulata (Passifloraceae) Draft Genome Reveals the S-Locus Evolved after the Divergence of Turneroideae from Passifloroideae in a Stepwise Manner.</title>
        <authorList>
            <person name="Henning P.M."/>
            <person name="Roalson E.H."/>
            <person name="Mir W."/>
            <person name="McCubbin A.G."/>
            <person name="Shore J.S."/>
        </authorList>
    </citation>
    <scope>NUCLEOTIDE SEQUENCE</scope>
    <source>
        <strain evidence="5">F60SS</strain>
    </source>
</reference>
<dbReference type="Pfam" id="PF14543">
    <property type="entry name" value="TAXi_N"/>
    <property type="match status" value="4"/>
</dbReference>
<dbReference type="InterPro" id="IPR032861">
    <property type="entry name" value="TAXi_N"/>
</dbReference>
<feature type="domain" description="Peptidase A1" evidence="4">
    <location>
        <begin position="454"/>
        <end position="776"/>
    </location>
</feature>
<comment type="similarity">
    <text evidence="1">Belongs to the peptidase A1 family.</text>
</comment>
<feature type="non-terminal residue" evidence="5">
    <location>
        <position position="1"/>
    </location>
</feature>
<dbReference type="InterPro" id="IPR033121">
    <property type="entry name" value="PEPTIDASE_A1"/>
</dbReference>
<dbReference type="GO" id="GO:0009052">
    <property type="term" value="P:pentose-phosphate shunt, non-oxidative branch"/>
    <property type="evidence" value="ECO:0007669"/>
    <property type="project" value="InterPro"/>
</dbReference>
<gene>
    <name evidence="5" type="ORF">Tsubulata_022205</name>
</gene>
<organism evidence="5 6">
    <name type="scientific">Turnera subulata</name>
    <dbReference type="NCBI Taxonomy" id="218843"/>
    <lineage>
        <taxon>Eukaryota</taxon>
        <taxon>Viridiplantae</taxon>
        <taxon>Streptophyta</taxon>
        <taxon>Embryophyta</taxon>
        <taxon>Tracheophyta</taxon>
        <taxon>Spermatophyta</taxon>
        <taxon>Magnoliopsida</taxon>
        <taxon>eudicotyledons</taxon>
        <taxon>Gunneridae</taxon>
        <taxon>Pentapetalae</taxon>
        <taxon>rosids</taxon>
        <taxon>fabids</taxon>
        <taxon>Malpighiales</taxon>
        <taxon>Passifloraceae</taxon>
        <taxon>Turnera</taxon>
    </lineage>
</organism>
<dbReference type="OrthoDB" id="832768at2759"/>
<dbReference type="SUPFAM" id="SSF50630">
    <property type="entry name" value="Acid proteases"/>
    <property type="match status" value="4"/>
</dbReference>
<evidence type="ECO:0000256" key="1">
    <source>
        <dbReference type="ARBA" id="ARBA00007447"/>
    </source>
</evidence>
<feature type="region of interest" description="Disordered" evidence="3">
    <location>
        <begin position="1275"/>
        <end position="1301"/>
    </location>
</feature>
<proteinExistence type="inferred from homology"/>
<dbReference type="Proteomes" id="UP001141552">
    <property type="component" value="Unassembled WGS sequence"/>
</dbReference>
<feature type="domain" description="Peptidase A1" evidence="4">
    <location>
        <begin position="910"/>
        <end position="1257"/>
    </location>
</feature>
<dbReference type="Pfam" id="PF14541">
    <property type="entry name" value="TAXi_C"/>
    <property type="match status" value="3"/>
</dbReference>
<dbReference type="FunFam" id="2.40.70.10:FF:000021">
    <property type="entry name" value="Aspartyl protease AED1"/>
    <property type="match status" value="3"/>
</dbReference>
<dbReference type="InterPro" id="IPR001461">
    <property type="entry name" value="Aspartic_peptidase_A1"/>
</dbReference>
<evidence type="ECO:0000313" key="6">
    <source>
        <dbReference type="Proteomes" id="UP001141552"/>
    </source>
</evidence>
<dbReference type="GO" id="GO:0004190">
    <property type="term" value="F:aspartic-type endopeptidase activity"/>
    <property type="evidence" value="ECO:0007669"/>
    <property type="project" value="InterPro"/>
</dbReference>
<dbReference type="Pfam" id="PF06026">
    <property type="entry name" value="Rib_5-P_isom_A"/>
    <property type="match status" value="1"/>
</dbReference>
<name>A0A9Q0FSR1_9ROSI</name>
<dbReference type="PROSITE" id="PS51767">
    <property type="entry name" value="PEPTIDASE_A1"/>
    <property type="match status" value="4"/>
</dbReference>
<sequence>MLFILIIQFPTFPSIFSVLDNKASLKVIHKHGPCTTTNHHHNQNTPTASDILIQDQARVKSIRARLSNTLAGANNNVLAADSSTLPAKDGSTVGSGNYIVTVGLGTPKKDLSLIFDTGSDLTWTQCEPCVRYCYQQKEPKFNPSQSTSYTNISCSSSLCNSLTSATGNTPGCTSSTCVYGIQYGDSSYSVGYFGTEKLSLTSTDVFDDFYFGCGQNNRGLFGGAAGLLGLGRDKLSLVSQTAQKYGKVFSYCLPSTASSTGFLTFGSSSSDAKFTPLATIPAGASFYGIDFTGISVRGQKLNIAGSVFTTAGAIIDSGTVCLAFAGNSDASDVAIFGNVQQKTFEVVYDGSAGKISYAAEENKATLKDLYSHTFTAKSLLSSNVCNKSTESRKGTLEVVHKYGPCNGEQNGAKATIDAPSLIEILRQDQLRVYKELQDSSIQLQSGAVVGAGDYVVTVGLGTPKKDFTLIFDTGSGITWVQCEPCVVSCYRQKEPKFDPSKSTSYKNVSCSAPSCNLISKEGGARGCSSSSCLYQVQYGDSSYSVGFFASETLTISTSDVFKNFLFGCGQKNAGLFGQSSGLIGLARSSLSVASQTANKYRKFFSYCVPSSSSYTGYLKFGGVVSKTVKFTPLSKQLQDTPFYGLDIIGITVGGKKLAVDESDFAEGGTLIDSGTVISRLPSTAYSELSSAFQEGMKDYTLTDGYSIFDTCYDFSGLDTVVIPKISLFFQGGVELEVCLAFAGNEDDGDVAIIGNLQQRTYQVVHDGIRGRDYPAKQVITMTKISTSLTRFSYASFLLLLCILCTLQKEHAVEANLDSQNIIHTFTLKVSSLLDSDKGSSLEVVHSYGPCNQAKAGNGPSTVELLRQDRLRSDSIQASLGKKSGSGSVKQTKATLPTQSGSAIGLGISNYIVTLGLGTPKKNLSLVFDTAKDLTRTQCEPCTGGCSPQKGPKFDPTKSASYKNISCSSSLCDLADKQGYPPNAGYEQNCTSTSTCNYGYSDGDVSSYGFFASDTLTVGSSDVVKNFLFGCGHKNEGTYGSAAGFLGLSNSPVSFVSQTATKYNKLFSYCIPSSSSSVGHLTFGGPVPANTKFTPSKPKNQFFSSRYFVNITAVSVGGRKLDIDESIFTDSGTIIDSGTVLSKMQPGVHYRISQAFKELMKDYPLTDGYSIQDTPCYDLRGYDTIEIPKISFFFQGGVEVQIPPSGILFPIDGLEKVCLAFESIGGDEDDALTASLGTAQLRTYTVVVDAGKGRSPICPRPHPRRPRHWLHRRLRCRQDRRAPQARPAHRHRQLPTSKRTQEQALSLGIPLSGLDYNLKVDLAIDGADEVDPLLNPSRATAVPSSGKTHPVRSSYIPTPFLPPSLAIVKFNCQPLTNFRPPFAMATLISSTSLSSLFLSALLLLCLPHVFEAKKTEETFPQTHTLEVASLLASDVCNRSPKDSSLPLVHNYGPCNPRNQGKGAHVPSHGKMLLQDKLRAKAIQAKAKGSKTPTVPFQSGTGLGIGTGMYAVTMGLGTPAQEQTLFLEATDDLSWVQSSQVIFLQERFLLLCELQIDRYWPSEYLSGALATDTLSFTKPDTIPNFIFGCGQKNEGPFARASGVLSLSRSSLSLTSQIAGKYENRFSHCLPSSSSSVGHLTFGGKIPKTAKFTPIKNVTGSSVYPVDMTGVSVGGRLVPIFEGFFEDAGCIIDPGTLISHLPPAVYGTMAGAFEDLMTDYPRTDGYEDFRTCYDFTGYDSVKIPSISFHFNGGLELAVDKSGIMIALPSLKKVCLAFASNFEDGNEAIFGGSQLRTYDVIYDLAEGRI</sequence>
<feature type="domain" description="Peptidase A1" evidence="4">
    <location>
        <begin position="98"/>
        <end position="444"/>
    </location>
</feature>
<dbReference type="Gene3D" id="2.40.70.10">
    <property type="entry name" value="Acid Proteases"/>
    <property type="match status" value="9"/>
</dbReference>
<accession>A0A9Q0FSR1</accession>
<dbReference type="InterPro" id="IPR021109">
    <property type="entry name" value="Peptidase_aspartic_dom_sf"/>
</dbReference>
<evidence type="ECO:0000259" key="4">
    <source>
        <dbReference type="PROSITE" id="PS51767"/>
    </source>
</evidence>
<feature type="active site" evidence="2">
    <location>
        <position position="672"/>
    </location>
</feature>
<dbReference type="PRINTS" id="PR00792">
    <property type="entry name" value="PEPSIN"/>
</dbReference>
<dbReference type="EMBL" id="JAKUCV010003977">
    <property type="protein sequence ID" value="KAJ4836995.1"/>
    <property type="molecule type" value="Genomic_DNA"/>
</dbReference>
<reference evidence="5" key="1">
    <citation type="submission" date="2022-02" db="EMBL/GenBank/DDBJ databases">
        <authorList>
            <person name="Henning P.M."/>
            <person name="McCubbin A.G."/>
            <person name="Shore J.S."/>
        </authorList>
    </citation>
    <scope>NUCLEOTIDE SEQUENCE</scope>
    <source>
        <strain evidence="5">F60SS</strain>
        <tissue evidence="5">Leaves</tissue>
    </source>
</reference>
<evidence type="ECO:0000313" key="5">
    <source>
        <dbReference type="EMBL" id="KAJ4836995.1"/>
    </source>
</evidence>
<evidence type="ECO:0000256" key="3">
    <source>
        <dbReference type="SAM" id="MobiDB-lite"/>
    </source>
</evidence>
<protein>
    <recommendedName>
        <fullName evidence="4">Peptidase A1 domain-containing protein</fullName>
    </recommendedName>
</protein>
<comment type="caution">
    <text evidence="5">The sequence shown here is derived from an EMBL/GenBank/DDBJ whole genome shotgun (WGS) entry which is preliminary data.</text>
</comment>
<dbReference type="InterPro" id="IPR032799">
    <property type="entry name" value="TAXi_C"/>
</dbReference>
<keyword evidence="6" id="KW-1185">Reference proteome</keyword>
<dbReference type="PANTHER" id="PTHR13683">
    <property type="entry name" value="ASPARTYL PROTEASES"/>
    <property type="match status" value="1"/>
</dbReference>
<dbReference type="PANTHER" id="PTHR13683:SF907">
    <property type="entry name" value="PEPTIDASE A1 DOMAIN-CONTAINING PROTEIN"/>
    <property type="match status" value="1"/>
</dbReference>
<feature type="active site" evidence="2">
    <location>
        <position position="472"/>
    </location>
</feature>
<dbReference type="InterPro" id="IPR004788">
    <property type="entry name" value="Ribose5P_isomerase_type_A"/>
</dbReference>
<feature type="domain" description="Peptidase A1" evidence="4">
    <location>
        <begin position="1508"/>
        <end position="1805"/>
    </location>
</feature>
<evidence type="ECO:0000256" key="2">
    <source>
        <dbReference type="PIRSR" id="PIRSR601461-1"/>
    </source>
</evidence>
<dbReference type="GO" id="GO:0004751">
    <property type="term" value="F:ribose-5-phosphate isomerase activity"/>
    <property type="evidence" value="ECO:0007669"/>
    <property type="project" value="InterPro"/>
</dbReference>
<dbReference type="GO" id="GO:0006508">
    <property type="term" value="P:proteolysis"/>
    <property type="evidence" value="ECO:0007669"/>
    <property type="project" value="InterPro"/>
</dbReference>
<dbReference type="Gene3D" id="3.40.50.1360">
    <property type="match status" value="1"/>
</dbReference>